<evidence type="ECO:0000313" key="1">
    <source>
        <dbReference type="EMBL" id="KAJ3843610.1"/>
    </source>
</evidence>
<dbReference type="AlphaFoldDB" id="A0AA38PJ62"/>
<reference evidence="1" key="1">
    <citation type="submission" date="2022-08" db="EMBL/GenBank/DDBJ databases">
        <authorList>
            <consortium name="DOE Joint Genome Institute"/>
            <person name="Min B."/>
            <person name="Riley R."/>
            <person name="Sierra-Patev S."/>
            <person name="Naranjo-Ortiz M."/>
            <person name="Looney B."/>
            <person name="Konkel Z."/>
            <person name="Slot J.C."/>
            <person name="Sakamoto Y."/>
            <person name="Steenwyk J.L."/>
            <person name="Rokas A."/>
            <person name="Carro J."/>
            <person name="Camarero S."/>
            <person name="Ferreira P."/>
            <person name="Molpeceres G."/>
            <person name="Ruiz-Duenas F.J."/>
            <person name="Serrano A."/>
            <person name="Henrissat B."/>
            <person name="Drula E."/>
            <person name="Hughes K.W."/>
            <person name="Mata J.L."/>
            <person name="Ishikawa N.K."/>
            <person name="Vargas-Isla R."/>
            <person name="Ushijima S."/>
            <person name="Smith C.A."/>
            <person name="Ahrendt S."/>
            <person name="Andreopoulos W."/>
            <person name="He G."/>
            <person name="Labutti K."/>
            <person name="Lipzen A."/>
            <person name="Ng V."/>
            <person name="Sandor L."/>
            <person name="Barry K."/>
            <person name="Martinez A.T."/>
            <person name="Xiao Y."/>
            <person name="Gibbons J.G."/>
            <person name="Terashima K."/>
            <person name="Hibbett D.S."/>
            <person name="Grigoriev I.V."/>
        </authorList>
    </citation>
    <scope>NUCLEOTIDE SEQUENCE</scope>
    <source>
        <strain evidence="1">TFB9207</strain>
    </source>
</reference>
<organism evidence="1 2">
    <name type="scientific">Lentinula raphanica</name>
    <dbReference type="NCBI Taxonomy" id="153919"/>
    <lineage>
        <taxon>Eukaryota</taxon>
        <taxon>Fungi</taxon>
        <taxon>Dikarya</taxon>
        <taxon>Basidiomycota</taxon>
        <taxon>Agaricomycotina</taxon>
        <taxon>Agaricomycetes</taxon>
        <taxon>Agaricomycetidae</taxon>
        <taxon>Agaricales</taxon>
        <taxon>Marasmiineae</taxon>
        <taxon>Omphalotaceae</taxon>
        <taxon>Lentinula</taxon>
    </lineage>
</organism>
<protein>
    <submittedName>
        <fullName evidence="1">Uncharacterized protein</fullName>
    </submittedName>
</protein>
<name>A0AA38PJ62_9AGAR</name>
<evidence type="ECO:0000313" key="2">
    <source>
        <dbReference type="Proteomes" id="UP001163846"/>
    </source>
</evidence>
<keyword evidence="2" id="KW-1185">Reference proteome</keyword>
<comment type="caution">
    <text evidence="1">The sequence shown here is derived from an EMBL/GenBank/DDBJ whole genome shotgun (WGS) entry which is preliminary data.</text>
</comment>
<proteinExistence type="predicted"/>
<gene>
    <name evidence="1" type="ORF">F5878DRAFT_257411</name>
</gene>
<sequence length="229" mass="25072">MISSGAFTHNVTQEALKEHPGWLVVTVHPQHSVYFQGREHYDWAHKITTVETHVGIFDFHVYSARAGIFINEGDGGWQNWAYAAPADKLKAYGDQGHRLVYKGGAPTTGKPKSGNCGLHVYQYQMHEKSVNPVGHYTVVAIVKDAAGTIVGFEGDGNASAGTLVHSQLPNPLRIKAGTTDSAPLMFGYGKDIWKSDNKARCKVGSYDSGSRQMDCSFKCDFFPPLKAKL</sequence>
<dbReference type="Proteomes" id="UP001163846">
    <property type="component" value="Unassembled WGS sequence"/>
</dbReference>
<accession>A0AA38PJ62</accession>
<dbReference type="EMBL" id="MU805972">
    <property type="protein sequence ID" value="KAJ3843610.1"/>
    <property type="molecule type" value="Genomic_DNA"/>
</dbReference>